<dbReference type="AlphaFoldDB" id="A0A1H9M0G7"/>
<proteinExistence type="inferred from homology"/>
<dbReference type="GO" id="GO:0010181">
    <property type="term" value="F:FMN binding"/>
    <property type="evidence" value="ECO:0007669"/>
    <property type="project" value="InterPro"/>
</dbReference>
<protein>
    <submittedName>
        <fullName evidence="6">NADH-FMN oxidoreductase RutF, flavin reductase (DIM6/NTAB) family</fullName>
    </submittedName>
</protein>
<evidence type="ECO:0000256" key="1">
    <source>
        <dbReference type="ARBA" id="ARBA00001917"/>
    </source>
</evidence>
<dbReference type="STRING" id="478744.SAMN05444359_12666"/>
<dbReference type="InterPro" id="IPR012349">
    <property type="entry name" value="Split_barrel_FMN-bd"/>
</dbReference>
<gene>
    <name evidence="6" type="ORF">SAMN05444359_12666</name>
</gene>
<evidence type="ECO:0000256" key="2">
    <source>
        <dbReference type="ARBA" id="ARBA00022630"/>
    </source>
</evidence>
<evidence type="ECO:0000313" key="6">
    <source>
        <dbReference type="EMBL" id="SER17168.1"/>
    </source>
</evidence>
<evidence type="ECO:0000313" key="7">
    <source>
        <dbReference type="Proteomes" id="UP000199021"/>
    </source>
</evidence>
<dbReference type="GO" id="GO:0016646">
    <property type="term" value="F:oxidoreductase activity, acting on the CH-NH group of donors, NAD or NADP as acceptor"/>
    <property type="evidence" value="ECO:0007669"/>
    <property type="project" value="UniProtKB-ARBA"/>
</dbReference>
<dbReference type="SUPFAM" id="SSF50475">
    <property type="entry name" value="FMN-binding split barrel"/>
    <property type="match status" value="1"/>
</dbReference>
<dbReference type="SMART" id="SM00903">
    <property type="entry name" value="Flavin_Reduct"/>
    <property type="match status" value="1"/>
</dbReference>
<name>A0A1H9M0G7_9BACT</name>
<accession>A0A1H9M0G7</accession>
<dbReference type="PANTHER" id="PTHR33798">
    <property type="entry name" value="FLAVOPROTEIN OXYGENASE"/>
    <property type="match status" value="1"/>
</dbReference>
<reference evidence="7" key="1">
    <citation type="submission" date="2016-10" db="EMBL/GenBank/DDBJ databases">
        <authorList>
            <person name="Varghese N."/>
            <person name="Submissions S."/>
        </authorList>
    </citation>
    <scope>NUCLEOTIDE SEQUENCE [LARGE SCALE GENOMIC DNA]</scope>
    <source>
        <strain evidence="7">DSM 24740</strain>
    </source>
</reference>
<keyword evidence="2" id="KW-0285">Flavoprotein</keyword>
<evidence type="ECO:0000256" key="4">
    <source>
        <dbReference type="ARBA" id="ARBA00038054"/>
    </source>
</evidence>
<dbReference type="OrthoDB" id="5293996at2"/>
<organism evidence="6 7">
    <name type="scientific">Neolewinella agarilytica</name>
    <dbReference type="NCBI Taxonomy" id="478744"/>
    <lineage>
        <taxon>Bacteria</taxon>
        <taxon>Pseudomonadati</taxon>
        <taxon>Bacteroidota</taxon>
        <taxon>Saprospiria</taxon>
        <taxon>Saprospirales</taxon>
        <taxon>Lewinellaceae</taxon>
        <taxon>Neolewinella</taxon>
    </lineage>
</organism>
<comment type="cofactor">
    <cofactor evidence="1">
        <name>FMN</name>
        <dbReference type="ChEBI" id="CHEBI:58210"/>
    </cofactor>
</comment>
<dbReference type="Gene3D" id="2.30.110.10">
    <property type="entry name" value="Electron Transport, Fmn-binding Protein, Chain A"/>
    <property type="match status" value="1"/>
</dbReference>
<keyword evidence="7" id="KW-1185">Reference proteome</keyword>
<dbReference type="PANTHER" id="PTHR33798:SF5">
    <property type="entry name" value="FLAVIN REDUCTASE LIKE DOMAIN-CONTAINING PROTEIN"/>
    <property type="match status" value="1"/>
</dbReference>
<dbReference type="Proteomes" id="UP000199021">
    <property type="component" value="Unassembled WGS sequence"/>
</dbReference>
<evidence type="ECO:0000256" key="3">
    <source>
        <dbReference type="ARBA" id="ARBA00022643"/>
    </source>
</evidence>
<evidence type="ECO:0000259" key="5">
    <source>
        <dbReference type="SMART" id="SM00903"/>
    </source>
</evidence>
<sequence length="203" mass="23107">MHLSLEDILAQESMYRRHFMNTLPGPRGVHLVGTRGYRGQENLGVFSSFVHISASSPPLLGFIMRPLTVPRHTYHHLKANKWFTINTLHPDFLEKAHQTSANYKLEESEFAATGLTPEYSDKCKAPYVAESKIRIGLTFEEEHKISGIETYFIVGRVQEIFLPDEAVAETGHVDHELLQTMSVAGLDNYHEVGKGRRMPYARR</sequence>
<dbReference type="InterPro" id="IPR002563">
    <property type="entry name" value="Flavin_Rdtase-like_dom"/>
</dbReference>
<dbReference type="Pfam" id="PF01613">
    <property type="entry name" value="Flavin_Reduct"/>
    <property type="match status" value="1"/>
</dbReference>
<feature type="domain" description="Flavin reductase like" evidence="5">
    <location>
        <begin position="23"/>
        <end position="176"/>
    </location>
</feature>
<comment type="similarity">
    <text evidence="4">Belongs to the flavoredoxin family.</text>
</comment>
<keyword evidence="3" id="KW-0288">FMN</keyword>
<dbReference type="InParanoid" id="A0A1H9M0G7"/>
<dbReference type="EMBL" id="FOFB01000026">
    <property type="protein sequence ID" value="SER17168.1"/>
    <property type="molecule type" value="Genomic_DNA"/>
</dbReference>
<dbReference type="RefSeq" id="WP_090171958.1">
    <property type="nucleotide sequence ID" value="NZ_FOFB01000026.1"/>
</dbReference>